<feature type="transmembrane region" description="Helical" evidence="1">
    <location>
        <begin position="176"/>
        <end position="206"/>
    </location>
</feature>
<dbReference type="AlphaFoldDB" id="A0A0C1TT30"/>
<dbReference type="InterPro" id="IPR052724">
    <property type="entry name" value="GT117_domain-containing"/>
</dbReference>
<protein>
    <submittedName>
        <fullName evidence="2">Membrane protein</fullName>
    </submittedName>
</protein>
<dbReference type="RefSeq" id="WP_039645168.1">
    <property type="nucleotide sequence ID" value="NZ_JXBL01000001.1"/>
</dbReference>
<organism evidence="2 3">
    <name type="scientific">Geobacter soli</name>
    <dbReference type="NCBI Taxonomy" id="1510391"/>
    <lineage>
        <taxon>Bacteria</taxon>
        <taxon>Pseudomonadati</taxon>
        <taxon>Thermodesulfobacteriota</taxon>
        <taxon>Desulfuromonadia</taxon>
        <taxon>Geobacterales</taxon>
        <taxon>Geobacteraceae</taxon>
        <taxon>Geobacter</taxon>
    </lineage>
</organism>
<sequence length="623" mass="70076">MRASQSAIFRRIDPFAVLSFTIPLAVYLLTLAPSVTFFDSGEFITAIHSLGTAHSPGYPLFVNYGKPFTWLPFGTIAFRVNIATAVSASAACFAVYFLTRHLLKREELVPDLRFSDTFARGCALAAALAFAFSARLWLQSNHDKPYPLVAFMAAMVFYLLVTWRERYDEGEMRPSHIYLGAFICGLATGAHQTIVLMLPAYAWLILSKNWRLAARVKELALTVAFGLMGFAIQLHMPIRALRNPLLNWGDPRTLDLFLWNFLRKGYPVEPPARNLALAWQQLSAFNLPREFTWVGLALLLVGLFAFLMRRRDEIIAYLLAIACSLLVIVGYFNTPGDLIFLTEEFFTPIYLLSAVFIGLGLFTLLRLALRNNPVEKLRSVPIKLMAGLLLLVLPSAICAMNYYENDQHENYVAFDYATNTLRSLSPDAVLFTWGDSGAFPLWYLQGVERMREDLDLLHTPHLVFDWYLDAFPHLFGRSVLRTVPEGKQSAEAALKLAVAEQIASRPIFIDFSTRYSLPFAEYGLKQRGICYQLINDGGSVLRPPDLSVWRLYASRGYTSQMGFRDLDTGKAILIYASCRMEAGEILLRMGYRQQGAEELRAAAAIAPELRAQVEQVLAAYGAR</sequence>
<feature type="transmembrane region" description="Helical" evidence="1">
    <location>
        <begin position="291"/>
        <end position="307"/>
    </location>
</feature>
<accession>A0A0C1TT30</accession>
<feature type="transmembrane region" description="Helical" evidence="1">
    <location>
        <begin position="314"/>
        <end position="333"/>
    </location>
</feature>
<keyword evidence="1" id="KW-0472">Membrane</keyword>
<dbReference type="PANTHER" id="PTHR16214">
    <property type="entry name" value="TRANSMEMBRANE PROTEIN 260"/>
    <property type="match status" value="1"/>
</dbReference>
<feature type="transmembrane region" description="Helical" evidence="1">
    <location>
        <begin position="145"/>
        <end position="164"/>
    </location>
</feature>
<dbReference type="PANTHER" id="PTHR16214:SF3">
    <property type="entry name" value="TRANSMEMBRANE PROTEIN 260"/>
    <property type="match status" value="1"/>
</dbReference>
<dbReference type="EMBL" id="JXBL01000001">
    <property type="protein sequence ID" value="KIE42523.1"/>
    <property type="molecule type" value="Genomic_DNA"/>
</dbReference>
<gene>
    <name evidence="2" type="ORF">SE37_07730</name>
</gene>
<evidence type="ECO:0000256" key="1">
    <source>
        <dbReference type="SAM" id="Phobius"/>
    </source>
</evidence>
<dbReference type="Pfam" id="PF11028">
    <property type="entry name" value="TMEM260-like"/>
    <property type="match status" value="1"/>
</dbReference>
<feature type="transmembrane region" description="Helical" evidence="1">
    <location>
        <begin position="43"/>
        <end position="64"/>
    </location>
</feature>
<feature type="transmembrane region" description="Helical" evidence="1">
    <location>
        <begin position="345"/>
        <end position="369"/>
    </location>
</feature>
<name>A0A0C1TT30_9BACT</name>
<dbReference type="InterPro" id="IPR021280">
    <property type="entry name" value="TMEM260-like"/>
</dbReference>
<keyword evidence="1" id="KW-0812">Transmembrane</keyword>
<feature type="transmembrane region" description="Helical" evidence="1">
    <location>
        <begin position="381"/>
        <end position="403"/>
    </location>
</feature>
<reference evidence="2 3" key="1">
    <citation type="submission" date="2015-01" db="EMBL/GenBank/DDBJ databases">
        <title>Genome sequence of the anaerobic bacterium Geobacter soli GSS01, a dissimilatory Fe(III) reducer from soil.</title>
        <authorList>
            <person name="Yang G."/>
            <person name="Zhou S."/>
        </authorList>
    </citation>
    <scope>NUCLEOTIDE SEQUENCE [LARGE SCALE GENOMIC DNA]</scope>
    <source>
        <strain evidence="2 3">GSS01</strain>
    </source>
</reference>
<evidence type="ECO:0000313" key="3">
    <source>
        <dbReference type="Proteomes" id="UP000031433"/>
    </source>
</evidence>
<proteinExistence type="predicted"/>
<evidence type="ECO:0000313" key="2">
    <source>
        <dbReference type="EMBL" id="KIE42523.1"/>
    </source>
</evidence>
<keyword evidence="3" id="KW-1185">Reference proteome</keyword>
<feature type="transmembrane region" description="Helical" evidence="1">
    <location>
        <begin position="118"/>
        <end position="138"/>
    </location>
</feature>
<dbReference type="Proteomes" id="UP000031433">
    <property type="component" value="Unassembled WGS sequence"/>
</dbReference>
<keyword evidence="1" id="KW-1133">Transmembrane helix</keyword>
<feature type="transmembrane region" description="Helical" evidence="1">
    <location>
        <begin position="12"/>
        <end position="31"/>
    </location>
</feature>
<feature type="transmembrane region" description="Helical" evidence="1">
    <location>
        <begin position="218"/>
        <end position="238"/>
    </location>
</feature>
<comment type="caution">
    <text evidence="2">The sequence shown here is derived from an EMBL/GenBank/DDBJ whole genome shotgun (WGS) entry which is preliminary data.</text>
</comment>
<feature type="transmembrane region" description="Helical" evidence="1">
    <location>
        <begin position="76"/>
        <end position="98"/>
    </location>
</feature>